<dbReference type="Gene3D" id="1.10.510.10">
    <property type="entry name" value="Transferase(Phosphotransferase) domain 1"/>
    <property type="match status" value="1"/>
</dbReference>
<feature type="compositionally biased region" description="Low complexity" evidence="1">
    <location>
        <begin position="1444"/>
        <end position="1454"/>
    </location>
</feature>
<feature type="region of interest" description="Disordered" evidence="1">
    <location>
        <begin position="1125"/>
        <end position="1167"/>
    </location>
</feature>
<dbReference type="PANTHER" id="PTHR23257">
    <property type="entry name" value="SERINE-THREONINE PROTEIN KINASE"/>
    <property type="match status" value="1"/>
</dbReference>
<gene>
    <name evidence="3" type="ORF">Vretifemale_10848</name>
</gene>
<accession>A0A8J4FLZ8</accession>
<feature type="compositionally biased region" description="Basic and acidic residues" evidence="1">
    <location>
        <begin position="1473"/>
        <end position="1484"/>
    </location>
</feature>
<dbReference type="EMBL" id="BNCP01000022">
    <property type="protein sequence ID" value="GIL81877.1"/>
    <property type="molecule type" value="Genomic_DNA"/>
</dbReference>
<dbReference type="InterPro" id="IPR001245">
    <property type="entry name" value="Ser-Thr/Tyr_kinase_cat_dom"/>
</dbReference>
<dbReference type="GO" id="GO:0005524">
    <property type="term" value="F:ATP binding"/>
    <property type="evidence" value="ECO:0007669"/>
    <property type="project" value="InterPro"/>
</dbReference>
<reference evidence="3" key="1">
    <citation type="journal article" date="2021" name="Proc. Natl. Acad. Sci. U.S.A.">
        <title>Three genomes in the algal genus Volvox reveal the fate of a haploid sex-determining region after a transition to homothallism.</title>
        <authorList>
            <person name="Yamamoto K."/>
            <person name="Hamaji T."/>
            <person name="Kawai-Toyooka H."/>
            <person name="Matsuzaki R."/>
            <person name="Takahashi F."/>
            <person name="Nishimura Y."/>
            <person name="Kawachi M."/>
            <person name="Noguchi H."/>
            <person name="Minakuchi Y."/>
            <person name="Umen J.G."/>
            <person name="Toyoda A."/>
            <person name="Nozaki H."/>
        </authorList>
    </citation>
    <scope>NUCLEOTIDE SEQUENCE</scope>
    <source>
        <strain evidence="3">NIES-3786</strain>
    </source>
</reference>
<feature type="compositionally biased region" description="Low complexity" evidence="1">
    <location>
        <begin position="1463"/>
        <end position="1472"/>
    </location>
</feature>
<dbReference type="Proteomes" id="UP000747110">
    <property type="component" value="Unassembled WGS sequence"/>
</dbReference>
<feature type="compositionally biased region" description="Low complexity" evidence="1">
    <location>
        <begin position="946"/>
        <end position="960"/>
    </location>
</feature>
<keyword evidence="4" id="KW-1185">Reference proteome</keyword>
<proteinExistence type="predicted"/>
<dbReference type="InterPro" id="IPR000719">
    <property type="entry name" value="Prot_kinase_dom"/>
</dbReference>
<feature type="region of interest" description="Disordered" evidence="1">
    <location>
        <begin position="1443"/>
        <end position="1486"/>
    </location>
</feature>
<dbReference type="OrthoDB" id="539821at2759"/>
<feature type="compositionally biased region" description="Low complexity" evidence="1">
    <location>
        <begin position="1136"/>
        <end position="1167"/>
    </location>
</feature>
<name>A0A8J4FLZ8_9CHLO</name>
<dbReference type="Pfam" id="PF07714">
    <property type="entry name" value="PK_Tyr_Ser-Thr"/>
    <property type="match status" value="1"/>
</dbReference>
<dbReference type="SUPFAM" id="SSF56112">
    <property type="entry name" value="Protein kinase-like (PK-like)"/>
    <property type="match status" value="1"/>
</dbReference>
<feature type="compositionally biased region" description="Polar residues" evidence="1">
    <location>
        <begin position="237"/>
        <end position="253"/>
    </location>
</feature>
<evidence type="ECO:0000256" key="1">
    <source>
        <dbReference type="SAM" id="MobiDB-lite"/>
    </source>
</evidence>
<dbReference type="InterPro" id="IPR050167">
    <property type="entry name" value="Ser_Thr_protein_kinase"/>
</dbReference>
<feature type="region of interest" description="Disordered" evidence="1">
    <location>
        <begin position="721"/>
        <end position="765"/>
    </location>
</feature>
<feature type="domain" description="Protein kinase" evidence="2">
    <location>
        <begin position="1177"/>
        <end position="1623"/>
    </location>
</feature>
<feature type="compositionally biased region" description="Acidic residues" evidence="1">
    <location>
        <begin position="1019"/>
        <end position="1029"/>
    </location>
</feature>
<dbReference type="GO" id="GO:0005737">
    <property type="term" value="C:cytoplasm"/>
    <property type="evidence" value="ECO:0007669"/>
    <property type="project" value="TreeGrafter"/>
</dbReference>
<dbReference type="GO" id="GO:0007165">
    <property type="term" value="P:signal transduction"/>
    <property type="evidence" value="ECO:0007669"/>
    <property type="project" value="TreeGrafter"/>
</dbReference>
<feature type="region of interest" description="Disordered" evidence="1">
    <location>
        <begin position="553"/>
        <end position="601"/>
    </location>
</feature>
<organism evidence="3 4">
    <name type="scientific">Volvox reticuliferus</name>
    <dbReference type="NCBI Taxonomy" id="1737510"/>
    <lineage>
        <taxon>Eukaryota</taxon>
        <taxon>Viridiplantae</taxon>
        <taxon>Chlorophyta</taxon>
        <taxon>core chlorophytes</taxon>
        <taxon>Chlorophyceae</taxon>
        <taxon>CS clade</taxon>
        <taxon>Chlamydomonadales</taxon>
        <taxon>Volvocaceae</taxon>
        <taxon>Volvox</taxon>
    </lineage>
</organism>
<comment type="caution">
    <text evidence="3">The sequence shown here is derived from an EMBL/GenBank/DDBJ whole genome shotgun (WGS) entry which is preliminary data.</text>
</comment>
<feature type="compositionally biased region" description="Basic and acidic residues" evidence="1">
    <location>
        <begin position="908"/>
        <end position="921"/>
    </location>
</feature>
<feature type="compositionally biased region" description="Low complexity" evidence="1">
    <location>
        <begin position="267"/>
        <end position="286"/>
    </location>
</feature>
<feature type="compositionally biased region" description="Polar residues" evidence="1">
    <location>
        <begin position="819"/>
        <end position="831"/>
    </location>
</feature>
<evidence type="ECO:0000313" key="4">
    <source>
        <dbReference type="Proteomes" id="UP000747110"/>
    </source>
</evidence>
<feature type="region of interest" description="Disordered" evidence="1">
    <location>
        <begin position="908"/>
        <end position="1035"/>
    </location>
</feature>
<dbReference type="PROSITE" id="PS50011">
    <property type="entry name" value="PROTEIN_KINASE_DOM"/>
    <property type="match status" value="1"/>
</dbReference>
<evidence type="ECO:0000313" key="3">
    <source>
        <dbReference type="EMBL" id="GIL81877.1"/>
    </source>
</evidence>
<dbReference type="PANTHER" id="PTHR23257:SF963">
    <property type="entry name" value="AT08303P"/>
    <property type="match status" value="1"/>
</dbReference>
<dbReference type="InterPro" id="IPR011009">
    <property type="entry name" value="Kinase-like_dom_sf"/>
</dbReference>
<sequence length="1654" mass="170768">MLFCCFRTTNTAEGSQDAVPAKFSELQREGVAVQNGATEPIATLQEHVQSCQAAEPEVCEQQQPTACESSPKAKSQQVTQDAVMRVVAMLQELLGLTSERMQVSRIMALLCQRLCVSWACLTALSVDGKVFQHIGSAYAMEPKIATCSFSSCRTSSGIPTSFGPGRGPPSRTSSMNSIAGSSAVEVGMSDPHLLEGSETSIEAAATSNQPLMVSDPGPAPGQGLVTPVHASPVALLSNGQQQSPPNPFWSSSGAGADLPQPQPNSHPHPLHSQLHLQHQQQQQLQLQEDRGEVPVSAWPIDWQLMNRERGMRAFACLPVSATNGSGTIIGCLSLGCTEPLDWSRQFWAGSSRLITGWAASAITTTRATARATFYSRLFCATNLDGLARAFAYDMPVFLADGAAGPGTALPEVRLALVSSRLQHAVVYAAPLLQVSGRLGLRPNQSGFVVGGGGVHGNGVMGGGPLMAFGGFSGPSGSGASMAGLVIGSANSLGTDRGLVLGGGLGIAPTTHPAAAAAAAAGTRGGGTASGYENMDCLVLGATIDVDDQLSGYSSSNSTGGNGGVSSARRGNTFSAAGNGGEGSKGSALSGGNHGGPPVQEPLPVDCVKISTDSTLLMSVLEAGDIMIIKDALHYFGGGRMVARDLALNNTRPATAGTLVILPLVHRCRSLGCVYVFARNEFNLTFSRAAWGDTAAMLSRAVFGQLVGKLRHEWYAVLSEDPEPHTSQLRGGHSKIGPGSMGVSGGGRRRVRRTPTGNSLCSNASSLRPSFELPSRSVDQAAGLGGGNKEAAAALAAAAAALEYAGFMLPDGDDGPAAPTSRSPGATTLSSSPRHRIPAEHAAIGSNGGGSGGSGGGTGSSETPIMATVATTVAAAPAATTASKAAGGSDPPSTSPGSLSFRLPLEQEVQEHGREVNRRTETAEALQLGPDPSRPDSQVSLPGTDPEQQQQQQEQQQEQQQHLQRNLSTAAATAGGANGPAVQRQPESPSALQAMRPGGRGVVTVAPAAGGEPTTGITDGVDEDGEEAEEISGSSRELQGWPELVDILYDMHRTRNVSVYLAAYRGQAVAMKMMRSHMSMDGRPGHLESEAFTIAAQQQLSTIRHPNVLHVLMVYPLVYEVVAGKGQRGTAHGGGPSSSAATGPHSHGQQPHQQQQQQQQQTLQQQQQQQPLQQQLQQQQQYALGRGPFNMMAHAMSDLLSGAGASDVSGVGVYLTAVLPRREKFKQGLALMLEFFPSVSLREALQKRMLLGQPDVATGGGGLGEQLGATSYTYFSSQTAMLNDAGHPNTPSAGNISSGAAGGHLPPYLPSLPEVASGNDPMFNVDSCPGLAITGASNSGGANTAAQVVQAAPPMQLLLVILSQIAAGMAALHSAGLAHGELRPENVLLALPRSGSSHANSGQHERTGVVEYSNVTPRVSPTPTPRTAAVGTAVVLSGGGGGPSAPGVGLVSGSRGRSGGGWISGSSSCGCSGDPERVVRPERPVPGRSITTDVMVKIKDAGMTVVSCSKGTQTVRKLLQRNRSAVLPYMPPEVHRGERFGRSADVYMFGILMWELYTSGVAFSNLAGTPIKLLQTIIADGVRPPWPDGTPVWYQSLASRCWAGNPKQRPSFRRIGDKLAEASSAAGANAAAAGWGAGGGGGALQGVAEGMLRES</sequence>
<evidence type="ECO:0000259" key="2">
    <source>
        <dbReference type="PROSITE" id="PS50011"/>
    </source>
</evidence>
<dbReference type="GO" id="GO:0004672">
    <property type="term" value="F:protein kinase activity"/>
    <property type="evidence" value="ECO:0007669"/>
    <property type="project" value="InterPro"/>
</dbReference>
<feature type="region of interest" description="Disordered" evidence="1">
    <location>
        <begin position="236"/>
        <end position="290"/>
    </location>
</feature>
<feature type="compositionally biased region" description="Gly residues" evidence="1">
    <location>
        <begin position="845"/>
        <end position="858"/>
    </location>
</feature>
<protein>
    <recommendedName>
        <fullName evidence="2">Protein kinase domain-containing protein</fullName>
    </recommendedName>
</protein>
<feature type="region of interest" description="Disordered" evidence="1">
    <location>
        <begin position="812"/>
        <end position="862"/>
    </location>
</feature>
<feature type="region of interest" description="Disordered" evidence="1">
    <location>
        <begin position="880"/>
        <end position="899"/>
    </location>
</feature>